<dbReference type="HOGENOM" id="CLU_158392_0_0_7"/>
<keyword evidence="2" id="KW-1185">Reference proteome</keyword>
<dbReference type="EMBL" id="CP002085">
    <property type="protein sequence ID" value="ADK84469.1"/>
    <property type="molecule type" value="Genomic_DNA"/>
</dbReference>
<dbReference type="eggNOG" id="COG2512">
    <property type="taxonomic scope" value="Bacteria"/>
</dbReference>
<reference evidence="1 2" key="1">
    <citation type="journal article" date="2010" name="Stand. Genomic Sci.">
        <title>Complete genome sequence of Desulfarculus baarsii type strain (2st14).</title>
        <authorList>
            <person name="Sun H."/>
            <person name="Spring S."/>
            <person name="Lapidus A."/>
            <person name="Davenport K."/>
            <person name="Del Rio T.G."/>
            <person name="Tice H."/>
            <person name="Nolan M."/>
            <person name="Copeland A."/>
            <person name="Cheng J.F."/>
            <person name="Lucas S."/>
            <person name="Tapia R."/>
            <person name="Goodwin L."/>
            <person name="Pitluck S."/>
            <person name="Ivanova N."/>
            <person name="Pagani I."/>
            <person name="Mavromatis K."/>
            <person name="Ovchinnikova G."/>
            <person name="Pati A."/>
            <person name="Chen A."/>
            <person name="Palaniappan K."/>
            <person name="Hauser L."/>
            <person name="Chang Y.J."/>
            <person name="Jeffries C.D."/>
            <person name="Detter J.C."/>
            <person name="Han C."/>
            <person name="Rohde M."/>
            <person name="Brambilla E."/>
            <person name="Goker M."/>
            <person name="Woyke T."/>
            <person name="Bristow J."/>
            <person name="Eisen J.A."/>
            <person name="Markowitz V."/>
            <person name="Hugenholtz P."/>
            <person name="Kyrpides N.C."/>
            <person name="Klenk H.P."/>
            <person name="Land M."/>
        </authorList>
    </citation>
    <scope>NUCLEOTIDE SEQUENCE [LARGE SCALE GENOMIC DNA]</scope>
    <source>
        <strain evidence="2">ATCC 33931 / DSM 2075 / LMG 7858 / VKM B-1802 / 2st14</strain>
    </source>
</reference>
<accession>E1QIP6</accession>
<dbReference type="AlphaFoldDB" id="E1QIP6"/>
<dbReference type="STRING" id="644282.Deba_1101"/>
<dbReference type="RefSeq" id="WP_013257923.1">
    <property type="nucleotide sequence ID" value="NC_014365.1"/>
</dbReference>
<evidence type="ECO:0000313" key="1">
    <source>
        <dbReference type="EMBL" id="ADK84469.1"/>
    </source>
</evidence>
<proteinExistence type="predicted"/>
<dbReference type="KEGG" id="dbr:Deba_1101"/>
<dbReference type="Gene3D" id="2.10.110.10">
    <property type="entry name" value="Cysteine Rich Protein"/>
    <property type="match status" value="1"/>
</dbReference>
<evidence type="ECO:0000313" key="2">
    <source>
        <dbReference type="Proteomes" id="UP000009047"/>
    </source>
</evidence>
<name>E1QIP6_DESB2</name>
<gene>
    <name evidence="1" type="ordered locus">Deba_1101</name>
</gene>
<dbReference type="Proteomes" id="UP000009047">
    <property type="component" value="Chromosome"/>
</dbReference>
<organism evidence="1 2">
    <name type="scientific">Desulfarculus baarsii (strain ATCC 33931 / DSM 2075 / LMG 7858 / VKM B-1802 / 2st14)</name>
    <dbReference type="NCBI Taxonomy" id="644282"/>
    <lineage>
        <taxon>Bacteria</taxon>
        <taxon>Pseudomonadati</taxon>
        <taxon>Thermodesulfobacteriota</taxon>
        <taxon>Desulfarculia</taxon>
        <taxon>Desulfarculales</taxon>
        <taxon>Desulfarculaceae</taxon>
        <taxon>Desulfarculus</taxon>
    </lineage>
</organism>
<protein>
    <submittedName>
        <fullName evidence="1">LIM zinc-binding protein</fullName>
    </submittedName>
</protein>
<sequence length="119" mass="13325">MQCQKCHAPLGADEAFEFAGRTLCEDCYMDALSPTRVCDPWAVYLGSRQVEQILSPAQEKIMGLLRQHKALAPEDLRRLSGLTAKELEREIAALRHMELLRAAQTPDGGKVLKQFGDRD</sequence>
<dbReference type="OrthoDB" id="5516583at2"/>